<dbReference type="Pfam" id="PF01510">
    <property type="entry name" value="Amidase_2"/>
    <property type="match status" value="1"/>
</dbReference>
<evidence type="ECO:0000313" key="5">
    <source>
        <dbReference type="EMBL" id="SKA13987.1"/>
    </source>
</evidence>
<evidence type="ECO:0000313" key="6">
    <source>
        <dbReference type="Proteomes" id="UP000190637"/>
    </source>
</evidence>
<evidence type="ECO:0000259" key="3">
    <source>
        <dbReference type="SMART" id="SM00644"/>
    </source>
</evidence>
<dbReference type="SUPFAM" id="SSF55846">
    <property type="entry name" value="N-acetylmuramoyl-L-alanine amidase-like"/>
    <property type="match status" value="1"/>
</dbReference>
<evidence type="ECO:0000256" key="1">
    <source>
        <dbReference type="ARBA" id="ARBA00007553"/>
    </source>
</evidence>
<reference evidence="5 6" key="1">
    <citation type="submission" date="2017-02" db="EMBL/GenBank/DDBJ databases">
        <authorList>
            <person name="Peterson S.W."/>
        </authorList>
    </citation>
    <scope>NUCLEOTIDE SEQUENCE [LARGE SCALE GENOMIC DNA]</scope>
    <source>
        <strain evidence="5 6">DSM 45154</strain>
    </source>
</reference>
<dbReference type="SMART" id="SM00701">
    <property type="entry name" value="PGRP"/>
    <property type="match status" value="1"/>
</dbReference>
<dbReference type="Proteomes" id="UP000190637">
    <property type="component" value="Unassembled WGS sequence"/>
</dbReference>
<dbReference type="InterPro" id="IPR002502">
    <property type="entry name" value="Amidase_domain"/>
</dbReference>
<dbReference type="InterPro" id="IPR006619">
    <property type="entry name" value="PGRP_domain_met/bac"/>
</dbReference>
<feature type="domain" description="Peptidoglycan recognition protein family" evidence="4">
    <location>
        <begin position="160"/>
        <end position="325"/>
    </location>
</feature>
<dbReference type="GO" id="GO:0008270">
    <property type="term" value="F:zinc ion binding"/>
    <property type="evidence" value="ECO:0007669"/>
    <property type="project" value="InterPro"/>
</dbReference>
<keyword evidence="6" id="KW-1185">Reference proteome</keyword>
<organism evidence="5 6">
    <name type="scientific">Marinactinospora thermotolerans DSM 45154</name>
    <dbReference type="NCBI Taxonomy" id="1122192"/>
    <lineage>
        <taxon>Bacteria</taxon>
        <taxon>Bacillati</taxon>
        <taxon>Actinomycetota</taxon>
        <taxon>Actinomycetes</taxon>
        <taxon>Streptosporangiales</taxon>
        <taxon>Nocardiopsidaceae</taxon>
        <taxon>Marinactinospora</taxon>
    </lineage>
</organism>
<feature type="chain" id="PRO_5012459345" evidence="2">
    <location>
        <begin position="30"/>
        <end position="365"/>
    </location>
</feature>
<dbReference type="CDD" id="cd06583">
    <property type="entry name" value="PGRP"/>
    <property type="match status" value="1"/>
</dbReference>
<dbReference type="PANTHER" id="PTHR11022:SF41">
    <property type="entry name" value="PEPTIDOGLYCAN-RECOGNITION PROTEIN LC-RELATED"/>
    <property type="match status" value="1"/>
</dbReference>
<dbReference type="STRING" id="1122192.SAMN02745673_02721"/>
<evidence type="ECO:0000256" key="2">
    <source>
        <dbReference type="SAM" id="SignalP"/>
    </source>
</evidence>
<dbReference type="InterPro" id="IPR015510">
    <property type="entry name" value="PGRP"/>
</dbReference>
<dbReference type="RefSeq" id="WP_235000968.1">
    <property type="nucleotide sequence ID" value="NZ_FUWS01000006.1"/>
</dbReference>
<proteinExistence type="inferred from homology"/>
<dbReference type="AlphaFoldDB" id="A0A1T4RDL5"/>
<feature type="domain" description="N-acetylmuramoyl-L-alanine amidase" evidence="3">
    <location>
        <begin position="179"/>
        <end position="347"/>
    </location>
</feature>
<dbReference type="Gene3D" id="3.40.80.10">
    <property type="entry name" value="Peptidoglycan recognition protein-like"/>
    <property type="match status" value="1"/>
</dbReference>
<dbReference type="GO" id="GO:0009253">
    <property type="term" value="P:peptidoglycan catabolic process"/>
    <property type="evidence" value="ECO:0007669"/>
    <property type="project" value="InterPro"/>
</dbReference>
<dbReference type="GO" id="GO:0008745">
    <property type="term" value="F:N-acetylmuramoyl-L-alanine amidase activity"/>
    <property type="evidence" value="ECO:0007669"/>
    <property type="project" value="InterPro"/>
</dbReference>
<dbReference type="EMBL" id="FUWS01000006">
    <property type="protein sequence ID" value="SKA13987.1"/>
    <property type="molecule type" value="Genomic_DNA"/>
</dbReference>
<dbReference type="SMART" id="SM00644">
    <property type="entry name" value="Ami_2"/>
    <property type="match status" value="1"/>
</dbReference>
<name>A0A1T4RDL5_9ACTN</name>
<keyword evidence="2" id="KW-0732">Signal</keyword>
<feature type="signal peptide" evidence="2">
    <location>
        <begin position="1"/>
        <end position="29"/>
    </location>
</feature>
<dbReference type="PANTHER" id="PTHR11022">
    <property type="entry name" value="PEPTIDOGLYCAN RECOGNITION PROTEIN"/>
    <property type="match status" value="1"/>
</dbReference>
<sequence>MVKRRQFMAAAAVALAAVPALPRPRAAVAAGEPTSFPHTLVERTSGTGLIRPGMHFDHVAFQSDGVLPEGVQIRFVGVEEDGEWHRVRFAEHARDGEEGTPVALLAVPEGSEGYELRGGGEGLAAITMNTRDGQRMRTSRETGGTLEVPSALKGLSLPPVHYVTRAGWGADESLRFDGAGNELWPAEFSPAQTITVHHTALAVNGDPAAAVRAVYHLHAVEQAWGDIGYHLLIGPDGTIYEGRYSGEDQVPVFAGLPVGTGAEVVTAGHVGGYNSGNIGVCLLGDFTGEMPTQAAQDSLVRVLALLCLVTGVDPRARIEYVNPVNGQAITVHGVSRHRDWLTTECPGNMFAATFDAIRERVARLL</sequence>
<dbReference type="InterPro" id="IPR006311">
    <property type="entry name" value="TAT_signal"/>
</dbReference>
<protein>
    <submittedName>
        <fullName evidence="5">N-acetylmuramoyl-L-alanine amidase</fullName>
    </submittedName>
</protein>
<gene>
    <name evidence="5" type="ORF">SAMN02745673_02721</name>
</gene>
<evidence type="ECO:0000259" key="4">
    <source>
        <dbReference type="SMART" id="SM00701"/>
    </source>
</evidence>
<accession>A0A1T4RDL5</accession>
<comment type="similarity">
    <text evidence="1">Belongs to the N-acetylmuramoyl-L-alanine amidase 2 family.</text>
</comment>
<dbReference type="InterPro" id="IPR036505">
    <property type="entry name" value="Amidase/PGRP_sf"/>
</dbReference>
<dbReference type="PROSITE" id="PS51318">
    <property type="entry name" value="TAT"/>
    <property type="match status" value="1"/>
</dbReference>